<comment type="caution">
    <text evidence="3">The sequence shown here is derived from an EMBL/GenBank/DDBJ whole genome shotgun (WGS) entry which is preliminary data.</text>
</comment>
<keyword evidence="2" id="KW-0732">Signal</keyword>
<dbReference type="RefSeq" id="WP_207863466.1">
    <property type="nucleotide sequence ID" value="NZ_JAFREP010000057.1"/>
</dbReference>
<evidence type="ECO:0000313" key="3">
    <source>
        <dbReference type="EMBL" id="MBO1323318.1"/>
    </source>
</evidence>
<feature type="chain" id="PRO_5035264883" evidence="2">
    <location>
        <begin position="19"/>
        <end position="247"/>
    </location>
</feature>
<sequence length="247" mass="27747">MTTISLLLCFAILPFQNAAPAPHDHPYEVVLVNDKVLKIKEPPLFDGKMAHLVLLNGQKSTFPTKMIDQQKTLERNRRLAIHRQAVLFQKEQEAEAAAEKAAAAPAEPEQEEERGPIVLTSTRDLPSTAQRDRVSLPTSETGTEALGETKERRFTSNEDAYVARERMTKTADGYRIDAEVNVNQPLGVNNVQVKMIVTFENEERVEASEPLGDLKYGASKIAKFNIRKNEPIATVSYQVRYITTRTR</sequence>
<feature type="region of interest" description="Disordered" evidence="1">
    <location>
        <begin position="97"/>
        <end position="153"/>
    </location>
</feature>
<keyword evidence="4" id="KW-1185">Reference proteome</keyword>
<feature type="compositionally biased region" description="Polar residues" evidence="1">
    <location>
        <begin position="119"/>
        <end position="129"/>
    </location>
</feature>
<feature type="signal peptide" evidence="2">
    <location>
        <begin position="1"/>
        <end position="18"/>
    </location>
</feature>
<reference evidence="3" key="1">
    <citation type="submission" date="2021-03" db="EMBL/GenBank/DDBJ databases">
        <authorList>
            <person name="Wang G."/>
        </authorList>
    </citation>
    <scope>NUCLEOTIDE SEQUENCE</scope>
    <source>
        <strain evidence="3">KCTC 12899</strain>
    </source>
</reference>
<protein>
    <submittedName>
        <fullName evidence="3">Uncharacterized protein</fullName>
    </submittedName>
</protein>
<evidence type="ECO:0000313" key="4">
    <source>
        <dbReference type="Proteomes" id="UP000664417"/>
    </source>
</evidence>
<evidence type="ECO:0000256" key="1">
    <source>
        <dbReference type="SAM" id="MobiDB-lite"/>
    </source>
</evidence>
<proteinExistence type="predicted"/>
<accession>A0A8J7QU33</accession>
<gene>
    <name evidence="3" type="ORF">J3U88_32935</name>
</gene>
<dbReference type="Proteomes" id="UP000664417">
    <property type="component" value="Unassembled WGS sequence"/>
</dbReference>
<evidence type="ECO:0000256" key="2">
    <source>
        <dbReference type="SAM" id="SignalP"/>
    </source>
</evidence>
<dbReference type="EMBL" id="JAFREP010000057">
    <property type="protein sequence ID" value="MBO1323318.1"/>
    <property type="molecule type" value="Genomic_DNA"/>
</dbReference>
<name>A0A8J7QU33_9BACT</name>
<organism evidence="3 4">
    <name type="scientific">Acanthopleuribacter pedis</name>
    <dbReference type="NCBI Taxonomy" id="442870"/>
    <lineage>
        <taxon>Bacteria</taxon>
        <taxon>Pseudomonadati</taxon>
        <taxon>Acidobacteriota</taxon>
        <taxon>Holophagae</taxon>
        <taxon>Acanthopleuribacterales</taxon>
        <taxon>Acanthopleuribacteraceae</taxon>
        <taxon>Acanthopleuribacter</taxon>
    </lineage>
</organism>
<dbReference type="AlphaFoldDB" id="A0A8J7QU33"/>